<evidence type="ECO:0000313" key="2">
    <source>
        <dbReference type="Proteomes" id="UP000183209"/>
    </source>
</evidence>
<dbReference type="EMBL" id="FPAG01000008">
    <property type="protein sequence ID" value="SFT07727.1"/>
    <property type="molecule type" value="Genomic_DNA"/>
</dbReference>
<dbReference type="AlphaFoldDB" id="A0A1I6V2E4"/>
<sequence length="116" mass="13416">MKNKKELQKALASFEKIKQLSNENFVLLSPTGGKEGDYYMNYVRIYGYAELFRTLKSVVNVCVLSLEGQIDLTLDIKNKEDDVIRVLEFAKCLIPLEEGIYLDEMRKLMLSDENNQ</sequence>
<name>A0A1I6V2E4_9FLAO</name>
<accession>A0A1I6V2E4</accession>
<protein>
    <submittedName>
        <fullName evidence="1">Uncharacterized protein</fullName>
    </submittedName>
</protein>
<organism evidence="1 2">
    <name type="scientific">Zhouia amylolytica</name>
    <dbReference type="NCBI Taxonomy" id="376730"/>
    <lineage>
        <taxon>Bacteria</taxon>
        <taxon>Pseudomonadati</taxon>
        <taxon>Bacteroidota</taxon>
        <taxon>Flavobacteriia</taxon>
        <taxon>Flavobacteriales</taxon>
        <taxon>Flavobacteriaceae</taxon>
        <taxon>Zhouia</taxon>
    </lineage>
</organism>
<proteinExistence type="predicted"/>
<gene>
    <name evidence="1" type="ORF">SAMN04487906_2810</name>
</gene>
<evidence type="ECO:0000313" key="1">
    <source>
        <dbReference type="EMBL" id="SFT07727.1"/>
    </source>
</evidence>
<dbReference type="RefSeq" id="WP_074979624.1">
    <property type="nucleotide sequence ID" value="NZ_FPAG01000008.1"/>
</dbReference>
<dbReference type="Proteomes" id="UP000183209">
    <property type="component" value="Unassembled WGS sequence"/>
</dbReference>
<reference evidence="1 2" key="1">
    <citation type="submission" date="2016-10" db="EMBL/GenBank/DDBJ databases">
        <authorList>
            <person name="de Groot N.N."/>
        </authorList>
    </citation>
    <scope>NUCLEOTIDE SEQUENCE [LARGE SCALE GENOMIC DNA]</scope>
    <source>
        <strain evidence="1 2">CGMCC 1.6114</strain>
    </source>
</reference>
<dbReference type="OrthoDB" id="1446962at2"/>